<evidence type="ECO:0000313" key="2">
    <source>
        <dbReference type="Proteomes" id="UP001500909"/>
    </source>
</evidence>
<name>A0ABN1B8M3_9ACTN</name>
<proteinExistence type="predicted"/>
<reference evidence="1 2" key="1">
    <citation type="journal article" date="2019" name="Int. J. Syst. Evol. Microbiol.">
        <title>The Global Catalogue of Microorganisms (GCM) 10K type strain sequencing project: providing services to taxonomists for standard genome sequencing and annotation.</title>
        <authorList>
            <consortium name="The Broad Institute Genomics Platform"/>
            <consortium name="The Broad Institute Genome Sequencing Center for Infectious Disease"/>
            <person name="Wu L."/>
            <person name="Ma J."/>
        </authorList>
    </citation>
    <scope>NUCLEOTIDE SEQUENCE [LARGE SCALE GENOMIC DNA]</scope>
    <source>
        <strain evidence="1 2">JCM 4805</strain>
    </source>
</reference>
<sequence>MVFVSHTPITAEFDGLGKVEFEAVWSAPAPNAPGACRSGGFPRTVRGLSAVLSAEGLRA</sequence>
<keyword evidence="2" id="KW-1185">Reference proteome</keyword>
<protein>
    <submittedName>
        <fullName evidence="1">Uncharacterized protein</fullName>
    </submittedName>
</protein>
<dbReference type="Proteomes" id="UP001500909">
    <property type="component" value="Unassembled WGS sequence"/>
</dbReference>
<comment type="caution">
    <text evidence="1">The sequence shown here is derived from an EMBL/GenBank/DDBJ whole genome shotgun (WGS) entry which is preliminary data.</text>
</comment>
<gene>
    <name evidence="1" type="ORF">GCM10010361_67220</name>
</gene>
<dbReference type="EMBL" id="BAAABY010000051">
    <property type="protein sequence ID" value="GAA0492544.1"/>
    <property type="molecule type" value="Genomic_DNA"/>
</dbReference>
<evidence type="ECO:0000313" key="1">
    <source>
        <dbReference type="EMBL" id="GAA0492544.1"/>
    </source>
</evidence>
<organism evidence="1 2">
    <name type="scientific">Streptomyces olivaceiscleroticus</name>
    <dbReference type="NCBI Taxonomy" id="68245"/>
    <lineage>
        <taxon>Bacteria</taxon>
        <taxon>Bacillati</taxon>
        <taxon>Actinomycetota</taxon>
        <taxon>Actinomycetes</taxon>
        <taxon>Kitasatosporales</taxon>
        <taxon>Streptomycetaceae</taxon>
        <taxon>Streptomyces</taxon>
    </lineage>
</organism>
<accession>A0ABN1B8M3</accession>